<evidence type="ECO:0000313" key="2">
    <source>
        <dbReference type="Proteomes" id="UP000444960"/>
    </source>
</evidence>
<sequence>MTPFYRALAEYGQQGWELVSNNPTDFVHSGRDTDKRGIQMLDYPYNTTMATEMLAIFKRRAD</sequence>
<proteinExistence type="predicted"/>
<protein>
    <recommendedName>
        <fullName evidence="3">DUF4177 domain-containing protein</fullName>
    </recommendedName>
</protein>
<evidence type="ECO:0000313" key="1">
    <source>
        <dbReference type="EMBL" id="GEE00379.1"/>
    </source>
</evidence>
<accession>A0A7I9V4M9</accession>
<organism evidence="1 2">
    <name type="scientific">Gordonia spumicola</name>
    <dbReference type="NCBI Taxonomy" id="589161"/>
    <lineage>
        <taxon>Bacteria</taxon>
        <taxon>Bacillati</taxon>
        <taxon>Actinomycetota</taxon>
        <taxon>Actinomycetes</taxon>
        <taxon>Mycobacteriales</taxon>
        <taxon>Gordoniaceae</taxon>
        <taxon>Gordonia</taxon>
    </lineage>
</organism>
<dbReference type="Proteomes" id="UP000444960">
    <property type="component" value="Unassembled WGS sequence"/>
</dbReference>
<dbReference type="AlphaFoldDB" id="A0A7I9V4M9"/>
<comment type="caution">
    <text evidence="1">The sequence shown here is derived from an EMBL/GenBank/DDBJ whole genome shotgun (WGS) entry which is preliminary data.</text>
</comment>
<gene>
    <name evidence="1" type="ORF">nbrc107696_08250</name>
</gene>
<name>A0A7I9V4M9_9ACTN</name>
<dbReference type="RefSeq" id="WP_161894279.1">
    <property type="nucleotide sequence ID" value="NZ_BJOV01000002.1"/>
</dbReference>
<evidence type="ECO:0008006" key="3">
    <source>
        <dbReference type="Google" id="ProtNLM"/>
    </source>
</evidence>
<keyword evidence="2" id="KW-1185">Reference proteome</keyword>
<reference evidence="2" key="1">
    <citation type="submission" date="2019-06" db="EMBL/GenBank/DDBJ databases">
        <title>Gordonia isolated from sludge of a wastewater treatment plant.</title>
        <authorList>
            <person name="Tamura T."/>
            <person name="Aoyama K."/>
            <person name="Kang Y."/>
            <person name="Saito S."/>
            <person name="Akiyama N."/>
            <person name="Yazawa K."/>
            <person name="Gonoi T."/>
            <person name="Mikami Y."/>
        </authorList>
    </citation>
    <scope>NUCLEOTIDE SEQUENCE [LARGE SCALE GENOMIC DNA]</scope>
    <source>
        <strain evidence="2">NBRC 107696</strain>
    </source>
</reference>
<dbReference type="EMBL" id="BJOV01000002">
    <property type="protein sequence ID" value="GEE00379.1"/>
    <property type="molecule type" value="Genomic_DNA"/>
</dbReference>